<sequence length="209" mass="23094">MTPDPSPLTGLAREVDGLRRAVDPLRELPGRVDELAQLVARLADSVAAPSRRAPAPSWLMAPTDQGDVRLLLDEVVSWLGAIYLRYPDAVQGMPECWPWHPDAVEELLWLMHAWAAAYQGDGASVALAADWHDRLRPGVVRRIRQSVGTCSRDNHRTRPGWTSLDGSAPVVASLDAFEAITDWWASRRSEPAPEPAQGEDFLSGEARYR</sequence>
<dbReference type="Proteomes" id="UP001500449">
    <property type="component" value="Unassembled WGS sequence"/>
</dbReference>
<name>A0ABN2N9L2_9PSEU</name>
<evidence type="ECO:0000313" key="3">
    <source>
        <dbReference type="Proteomes" id="UP001500449"/>
    </source>
</evidence>
<proteinExistence type="predicted"/>
<evidence type="ECO:0008006" key="4">
    <source>
        <dbReference type="Google" id="ProtNLM"/>
    </source>
</evidence>
<evidence type="ECO:0000256" key="1">
    <source>
        <dbReference type="SAM" id="MobiDB-lite"/>
    </source>
</evidence>
<feature type="region of interest" description="Disordered" evidence="1">
    <location>
        <begin position="188"/>
        <end position="209"/>
    </location>
</feature>
<dbReference type="RefSeq" id="WP_344420071.1">
    <property type="nucleotide sequence ID" value="NZ_BAAAQK010000017.1"/>
</dbReference>
<accession>A0ABN2N9L2</accession>
<organism evidence="2 3">
    <name type="scientific">Pseudonocardia ailaonensis</name>
    <dbReference type="NCBI Taxonomy" id="367279"/>
    <lineage>
        <taxon>Bacteria</taxon>
        <taxon>Bacillati</taxon>
        <taxon>Actinomycetota</taxon>
        <taxon>Actinomycetes</taxon>
        <taxon>Pseudonocardiales</taxon>
        <taxon>Pseudonocardiaceae</taxon>
        <taxon>Pseudonocardia</taxon>
    </lineage>
</organism>
<dbReference type="EMBL" id="BAAAQK010000017">
    <property type="protein sequence ID" value="GAA1858739.1"/>
    <property type="molecule type" value="Genomic_DNA"/>
</dbReference>
<keyword evidence="3" id="KW-1185">Reference proteome</keyword>
<reference evidence="2 3" key="1">
    <citation type="journal article" date="2019" name="Int. J. Syst. Evol. Microbiol.">
        <title>The Global Catalogue of Microorganisms (GCM) 10K type strain sequencing project: providing services to taxonomists for standard genome sequencing and annotation.</title>
        <authorList>
            <consortium name="The Broad Institute Genomics Platform"/>
            <consortium name="The Broad Institute Genome Sequencing Center for Infectious Disease"/>
            <person name="Wu L."/>
            <person name="Ma J."/>
        </authorList>
    </citation>
    <scope>NUCLEOTIDE SEQUENCE [LARGE SCALE GENOMIC DNA]</scope>
    <source>
        <strain evidence="2 3">JCM 16009</strain>
    </source>
</reference>
<protein>
    <recommendedName>
        <fullName evidence="4">DUF4913 domain-containing protein</fullName>
    </recommendedName>
</protein>
<evidence type="ECO:0000313" key="2">
    <source>
        <dbReference type="EMBL" id="GAA1858739.1"/>
    </source>
</evidence>
<comment type="caution">
    <text evidence="2">The sequence shown here is derived from an EMBL/GenBank/DDBJ whole genome shotgun (WGS) entry which is preliminary data.</text>
</comment>
<gene>
    <name evidence="2" type="ORF">GCM10009836_43720</name>
</gene>